<dbReference type="Gene3D" id="3.50.50.60">
    <property type="entry name" value="FAD/NAD(P)-binding domain"/>
    <property type="match status" value="1"/>
</dbReference>
<dbReference type="InterPro" id="IPR002937">
    <property type="entry name" value="Amino_oxidase"/>
</dbReference>
<protein>
    <recommendedName>
        <fullName evidence="2">Amine oxidase domain-containing protein</fullName>
    </recommendedName>
</protein>
<keyword evidence="4" id="KW-1185">Reference proteome</keyword>
<keyword evidence="1" id="KW-0732">Signal</keyword>
<reference evidence="3 4" key="1">
    <citation type="submission" date="2023-03" db="EMBL/GenBank/DDBJ databases">
        <title>Genome insight into feeding habits of ladybird beetles.</title>
        <authorList>
            <person name="Li H.-S."/>
            <person name="Huang Y.-H."/>
            <person name="Pang H."/>
        </authorList>
    </citation>
    <scope>NUCLEOTIDE SEQUENCE [LARGE SCALE GENOMIC DNA]</scope>
    <source>
        <strain evidence="3">SYSU_2023b</strain>
        <tissue evidence="3">Whole body</tissue>
    </source>
</reference>
<sequence length="154" mass="17250">MEITLLVYLLSCCAVLVTSEKIIIIGAGASGISAATRLIENNVTDFRILEAETRLGGRIHSILLKDREKDVYVDLGGEYVGGEEGNVVYEFARGALHHSDDSRRRKAFYSDGKSINETFSEKILEFRANLRSWYEDKKPISTADAFLRDSIPPY</sequence>
<evidence type="ECO:0000259" key="2">
    <source>
        <dbReference type="Pfam" id="PF01593"/>
    </source>
</evidence>
<accession>A0AAW1V3S4</accession>
<feature type="domain" description="Amine oxidase" evidence="2">
    <location>
        <begin position="30"/>
        <end position="131"/>
    </location>
</feature>
<dbReference type="Gene3D" id="3.90.660.10">
    <property type="match status" value="1"/>
</dbReference>
<dbReference type="InterPro" id="IPR036188">
    <property type="entry name" value="FAD/NAD-bd_sf"/>
</dbReference>
<dbReference type="GO" id="GO:0046592">
    <property type="term" value="F:polyamine oxidase activity"/>
    <property type="evidence" value="ECO:0007669"/>
    <property type="project" value="TreeGrafter"/>
</dbReference>
<gene>
    <name evidence="3" type="ORF">WA026_022594</name>
</gene>
<organism evidence="3 4">
    <name type="scientific">Henosepilachna vigintioctopunctata</name>
    <dbReference type="NCBI Taxonomy" id="420089"/>
    <lineage>
        <taxon>Eukaryota</taxon>
        <taxon>Metazoa</taxon>
        <taxon>Ecdysozoa</taxon>
        <taxon>Arthropoda</taxon>
        <taxon>Hexapoda</taxon>
        <taxon>Insecta</taxon>
        <taxon>Pterygota</taxon>
        <taxon>Neoptera</taxon>
        <taxon>Endopterygota</taxon>
        <taxon>Coleoptera</taxon>
        <taxon>Polyphaga</taxon>
        <taxon>Cucujiformia</taxon>
        <taxon>Coccinelloidea</taxon>
        <taxon>Coccinellidae</taxon>
        <taxon>Epilachninae</taxon>
        <taxon>Epilachnini</taxon>
        <taxon>Henosepilachna</taxon>
    </lineage>
</organism>
<dbReference type="PANTHER" id="PTHR10742:SF398">
    <property type="entry name" value="AMINE OXIDASE DOMAIN-CONTAINING PROTEIN-RELATED"/>
    <property type="match status" value="1"/>
</dbReference>
<evidence type="ECO:0000313" key="3">
    <source>
        <dbReference type="EMBL" id="KAK9887448.1"/>
    </source>
</evidence>
<feature type="chain" id="PRO_5043788771" description="Amine oxidase domain-containing protein" evidence="1">
    <location>
        <begin position="20"/>
        <end position="154"/>
    </location>
</feature>
<dbReference type="Pfam" id="PF01593">
    <property type="entry name" value="Amino_oxidase"/>
    <property type="match status" value="1"/>
</dbReference>
<dbReference type="Proteomes" id="UP001431783">
    <property type="component" value="Unassembled WGS sequence"/>
</dbReference>
<dbReference type="AlphaFoldDB" id="A0AAW1V3S4"/>
<dbReference type="InterPro" id="IPR050281">
    <property type="entry name" value="Flavin_monoamine_oxidase"/>
</dbReference>
<dbReference type="SUPFAM" id="SSF51905">
    <property type="entry name" value="FAD/NAD(P)-binding domain"/>
    <property type="match status" value="1"/>
</dbReference>
<dbReference type="PANTHER" id="PTHR10742">
    <property type="entry name" value="FLAVIN MONOAMINE OXIDASE"/>
    <property type="match status" value="1"/>
</dbReference>
<proteinExistence type="predicted"/>
<evidence type="ECO:0000313" key="4">
    <source>
        <dbReference type="Proteomes" id="UP001431783"/>
    </source>
</evidence>
<comment type="caution">
    <text evidence="3">The sequence shown here is derived from an EMBL/GenBank/DDBJ whole genome shotgun (WGS) entry which is preliminary data.</text>
</comment>
<feature type="signal peptide" evidence="1">
    <location>
        <begin position="1"/>
        <end position="19"/>
    </location>
</feature>
<evidence type="ECO:0000256" key="1">
    <source>
        <dbReference type="SAM" id="SignalP"/>
    </source>
</evidence>
<name>A0AAW1V3S4_9CUCU</name>
<dbReference type="EMBL" id="JARQZJ010000110">
    <property type="protein sequence ID" value="KAK9887448.1"/>
    <property type="molecule type" value="Genomic_DNA"/>
</dbReference>